<evidence type="ECO:0000256" key="2">
    <source>
        <dbReference type="ARBA" id="ARBA00010790"/>
    </source>
</evidence>
<dbReference type="SUPFAM" id="SSF51905">
    <property type="entry name" value="FAD/NAD(P)-binding domain"/>
    <property type="match status" value="1"/>
</dbReference>
<dbReference type="InterPro" id="IPR007867">
    <property type="entry name" value="GMC_OxRtase_C"/>
</dbReference>
<dbReference type="InterPro" id="IPR012132">
    <property type="entry name" value="GMC_OxRdtase"/>
</dbReference>
<accession>A0A1M7UP33</accession>
<feature type="domain" description="Glucose-methanol-choline oxidoreductase N-terminal" evidence="6">
    <location>
        <begin position="260"/>
        <end position="274"/>
    </location>
</feature>
<dbReference type="SUPFAM" id="SSF54373">
    <property type="entry name" value="FAD-linked reductases, C-terminal domain"/>
    <property type="match status" value="1"/>
</dbReference>
<dbReference type="PROSITE" id="PS00624">
    <property type="entry name" value="GMC_OXRED_2"/>
    <property type="match status" value="1"/>
</dbReference>
<feature type="binding site" evidence="5">
    <location>
        <position position="225"/>
    </location>
    <ligand>
        <name>FAD</name>
        <dbReference type="ChEBI" id="CHEBI:57692"/>
    </ligand>
</feature>
<evidence type="ECO:0000256" key="3">
    <source>
        <dbReference type="ARBA" id="ARBA00022630"/>
    </source>
</evidence>
<dbReference type="RefSeq" id="WP_072826520.1">
    <property type="nucleotide sequence ID" value="NZ_LT670849.1"/>
</dbReference>
<dbReference type="GO" id="GO:0016614">
    <property type="term" value="F:oxidoreductase activity, acting on CH-OH group of donors"/>
    <property type="evidence" value="ECO:0007669"/>
    <property type="project" value="InterPro"/>
</dbReference>
<keyword evidence="3" id="KW-0285">Flavoprotein</keyword>
<dbReference type="PANTHER" id="PTHR11552">
    <property type="entry name" value="GLUCOSE-METHANOL-CHOLINE GMC OXIDOREDUCTASE"/>
    <property type="match status" value="1"/>
</dbReference>
<sequence length="545" mass="60089">MVTSIELDGDYDYIVVGAGTAGCVVANRLSIDRNNRVLVLEAGDNDNWIWFHVPVGYLFAIGNPRSDWMFETENEPGLNGRSLKYPRGKVIGGSSAINAMISMRGQAADYDHWRQLGLTGWGWNDVRPVFKRVDDHFMGESEHHGVGGEWRVELPRVKWDVLDRVAEAAVEMGIPMTPDFNTGDNTGVGYFHVNQKRGFRWSSARGFLKPALDRANLRLETGVLVEKVLFDGKRAVGVRFRQRGRTIEVRAKGEVILCAGSIGSPQILQLSGVGPPASLRQFGIKVVADRLGVGGNLQDHLQQRAIYRVHGIKTLNETYHSLAGRARMGIEYALFRRGPLTMAPSQLGIFTTSSRDFDRANIQFHVQPLSLDKFGDPLHRFPAITVSACNLRPTSRGTVRLRSADPSAKPVIAPNYLSTNEDRRVAADAIRVTRRLMKQKALSRFHPNEYLPGPSVDDSDAALAKAAGDIGTTIFHPVGTAKMGLEHDPLTVVDQHLRVIGLDRLRVIDASIMPTITSGNTNTPTIMIADKGAQYVLSDAPFRLV</sequence>
<keyword evidence="8" id="KW-1185">Reference proteome</keyword>
<dbReference type="Pfam" id="PF05199">
    <property type="entry name" value="GMC_oxred_C"/>
    <property type="match status" value="1"/>
</dbReference>
<dbReference type="GO" id="GO:0050660">
    <property type="term" value="F:flavin adenine dinucleotide binding"/>
    <property type="evidence" value="ECO:0007669"/>
    <property type="project" value="InterPro"/>
</dbReference>
<dbReference type="AlphaFoldDB" id="A0A1M7UP33"/>
<feature type="binding site" evidence="5">
    <location>
        <position position="90"/>
    </location>
    <ligand>
        <name>FAD</name>
        <dbReference type="ChEBI" id="CHEBI:57692"/>
    </ligand>
</feature>
<dbReference type="InterPro" id="IPR036188">
    <property type="entry name" value="FAD/NAD-bd_sf"/>
</dbReference>
<dbReference type="EMBL" id="LT670849">
    <property type="protein sequence ID" value="SHN84655.1"/>
    <property type="molecule type" value="Genomic_DNA"/>
</dbReference>
<reference evidence="8" key="1">
    <citation type="submission" date="2016-11" db="EMBL/GenBank/DDBJ databases">
        <authorList>
            <person name="Varghese N."/>
            <person name="Submissions S."/>
        </authorList>
    </citation>
    <scope>NUCLEOTIDE SEQUENCE [LARGE SCALE GENOMIC DNA]</scope>
    <source>
        <strain evidence="8">GAS401</strain>
    </source>
</reference>
<dbReference type="Gene3D" id="3.50.50.60">
    <property type="entry name" value="FAD/NAD(P)-binding domain"/>
    <property type="match status" value="1"/>
</dbReference>
<dbReference type="Pfam" id="PF00732">
    <property type="entry name" value="GMC_oxred_N"/>
    <property type="match status" value="1"/>
</dbReference>
<dbReference type="Proteomes" id="UP000184096">
    <property type="component" value="Chromosome I"/>
</dbReference>
<name>A0A1M7UP33_9BRAD</name>
<evidence type="ECO:0000313" key="7">
    <source>
        <dbReference type="EMBL" id="SHN84655.1"/>
    </source>
</evidence>
<keyword evidence="4 5" id="KW-0274">FAD</keyword>
<comment type="similarity">
    <text evidence="2">Belongs to the GMC oxidoreductase family.</text>
</comment>
<organism evidence="7 8">
    <name type="scientific">Bradyrhizobium erythrophlei</name>
    <dbReference type="NCBI Taxonomy" id="1437360"/>
    <lineage>
        <taxon>Bacteria</taxon>
        <taxon>Pseudomonadati</taxon>
        <taxon>Pseudomonadota</taxon>
        <taxon>Alphaproteobacteria</taxon>
        <taxon>Hyphomicrobiales</taxon>
        <taxon>Nitrobacteraceae</taxon>
        <taxon>Bradyrhizobium</taxon>
    </lineage>
</organism>
<evidence type="ECO:0000256" key="5">
    <source>
        <dbReference type="PIRSR" id="PIRSR000137-2"/>
    </source>
</evidence>
<evidence type="ECO:0000256" key="1">
    <source>
        <dbReference type="ARBA" id="ARBA00001974"/>
    </source>
</evidence>
<gene>
    <name evidence="7" type="ORF">SAMN05444170_5983</name>
</gene>
<proteinExistence type="inferred from homology"/>
<dbReference type="Gene3D" id="3.30.560.10">
    <property type="entry name" value="Glucose Oxidase, domain 3"/>
    <property type="match status" value="1"/>
</dbReference>
<dbReference type="InterPro" id="IPR000172">
    <property type="entry name" value="GMC_OxRdtase_N"/>
</dbReference>
<evidence type="ECO:0000313" key="8">
    <source>
        <dbReference type="Proteomes" id="UP000184096"/>
    </source>
</evidence>
<evidence type="ECO:0000256" key="4">
    <source>
        <dbReference type="ARBA" id="ARBA00022827"/>
    </source>
</evidence>
<dbReference type="PIRSF" id="PIRSF000137">
    <property type="entry name" value="Alcohol_oxidase"/>
    <property type="match status" value="1"/>
</dbReference>
<comment type="cofactor">
    <cofactor evidence="1 5">
        <name>FAD</name>
        <dbReference type="ChEBI" id="CHEBI:57692"/>
    </cofactor>
</comment>
<dbReference type="PANTHER" id="PTHR11552:SF147">
    <property type="entry name" value="CHOLINE DEHYDROGENASE, MITOCHONDRIAL"/>
    <property type="match status" value="1"/>
</dbReference>
<evidence type="ECO:0000259" key="6">
    <source>
        <dbReference type="PROSITE" id="PS00624"/>
    </source>
</evidence>
<protein>
    <submittedName>
        <fullName evidence="7">Choline dehydrogenase</fullName>
    </submittedName>
</protein>